<organism evidence="2 3">
    <name type="scientific">Ancylostoma ceylanicum</name>
    <dbReference type="NCBI Taxonomy" id="53326"/>
    <lineage>
        <taxon>Eukaryota</taxon>
        <taxon>Metazoa</taxon>
        <taxon>Ecdysozoa</taxon>
        <taxon>Nematoda</taxon>
        <taxon>Chromadorea</taxon>
        <taxon>Rhabditida</taxon>
        <taxon>Rhabditina</taxon>
        <taxon>Rhabditomorpha</taxon>
        <taxon>Strongyloidea</taxon>
        <taxon>Ancylostomatidae</taxon>
        <taxon>Ancylostomatinae</taxon>
        <taxon>Ancylostoma</taxon>
    </lineage>
</organism>
<evidence type="ECO:0000256" key="1">
    <source>
        <dbReference type="SAM" id="Phobius"/>
    </source>
</evidence>
<feature type="transmembrane region" description="Helical" evidence="1">
    <location>
        <begin position="20"/>
        <end position="37"/>
    </location>
</feature>
<proteinExistence type="predicted"/>
<keyword evidence="1" id="KW-0472">Membrane</keyword>
<name>A0A016U4F8_9BILA</name>
<feature type="transmembrane region" description="Helical" evidence="1">
    <location>
        <begin position="44"/>
        <end position="65"/>
    </location>
</feature>
<keyword evidence="3" id="KW-1185">Reference proteome</keyword>
<comment type="caution">
    <text evidence="2">The sequence shown here is derived from an EMBL/GenBank/DDBJ whole genome shotgun (WGS) entry which is preliminary data.</text>
</comment>
<accession>A0A016U4F8</accession>
<protein>
    <submittedName>
        <fullName evidence="2">Uncharacterized protein</fullName>
    </submittedName>
</protein>
<keyword evidence="1" id="KW-0812">Transmembrane</keyword>
<evidence type="ECO:0000313" key="2">
    <source>
        <dbReference type="EMBL" id="EYC10020.1"/>
    </source>
</evidence>
<dbReference type="AlphaFoldDB" id="A0A016U4F8"/>
<dbReference type="EMBL" id="JARK01001394">
    <property type="protein sequence ID" value="EYC10020.1"/>
    <property type="molecule type" value="Genomic_DNA"/>
</dbReference>
<reference evidence="3" key="1">
    <citation type="journal article" date="2015" name="Nat. Genet.">
        <title>The genome and transcriptome of the zoonotic hookworm Ancylostoma ceylanicum identify infection-specific gene families.</title>
        <authorList>
            <person name="Schwarz E.M."/>
            <person name="Hu Y."/>
            <person name="Antoshechkin I."/>
            <person name="Miller M.M."/>
            <person name="Sternberg P.W."/>
            <person name="Aroian R.V."/>
        </authorList>
    </citation>
    <scope>NUCLEOTIDE SEQUENCE</scope>
    <source>
        <strain evidence="3">HY135</strain>
    </source>
</reference>
<gene>
    <name evidence="2" type="primary">Acey_s0058.g2948</name>
    <name evidence="2" type="ORF">Y032_0058g2948</name>
</gene>
<evidence type="ECO:0000313" key="3">
    <source>
        <dbReference type="Proteomes" id="UP000024635"/>
    </source>
</evidence>
<dbReference type="Proteomes" id="UP000024635">
    <property type="component" value="Unassembled WGS sequence"/>
</dbReference>
<keyword evidence="1" id="KW-1133">Transmembrane helix</keyword>
<sequence length="77" mass="8614">MVSLHLGYEALNRGVDKPLIGIYCFWFSFSATSYYMALIAELKVMPLCGSVAAIKFCFRVVVVVWRNLFTAISTGKV</sequence>